<keyword evidence="2" id="KW-1185">Reference proteome</keyword>
<name>A0ACC1RZL3_9APHY</name>
<accession>A0ACC1RZL3</accession>
<dbReference type="EMBL" id="JANHOG010001978">
    <property type="protein sequence ID" value="KAJ3528975.1"/>
    <property type="molecule type" value="Genomic_DNA"/>
</dbReference>
<gene>
    <name evidence="1" type="ORF">NM688_g7919</name>
</gene>
<reference evidence="1" key="1">
    <citation type="submission" date="2022-07" db="EMBL/GenBank/DDBJ databases">
        <title>Genome Sequence of Phlebia brevispora.</title>
        <authorList>
            <person name="Buettner E."/>
        </authorList>
    </citation>
    <scope>NUCLEOTIDE SEQUENCE</scope>
    <source>
        <strain evidence="1">MPL23</strain>
    </source>
</reference>
<organism evidence="1 2">
    <name type="scientific">Phlebia brevispora</name>
    <dbReference type="NCBI Taxonomy" id="194682"/>
    <lineage>
        <taxon>Eukaryota</taxon>
        <taxon>Fungi</taxon>
        <taxon>Dikarya</taxon>
        <taxon>Basidiomycota</taxon>
        <taxon>Agaricomycotina</taxon>
        <taxon>Agaricomycetes</taxon>
        <taxon>Polyporales</taxon>
        <taxon>Meruliaceae</taxon>
        <taxon>Phlebia</taxon>
    </lineage>
</organism>
<protein>
    <submittedName>
        <fullName evidence="1">Uncharacterized protein</fullName>
    </submittedName>
</protein>
<comment type="caution">
    <text evidence="1">The sequence shown here is derived from an EMBL/GenBank/DDBJ whole genome shotgun (WGS) entry which is preliminary data.</text>
</comment>
<sequence>MMTSAKPPSTPRLSASVIVVNPRNEILLVHRNPKAGAFAGMHVFPGGNFDQRQDDSLGVTAIRETFEETGLLLASSESGKTPPDSVLDNARENIHSQKQLFQEFLADNDMVADISALLPFTQWITPPNVPRRFHTHFYVTFLETTPSSSFSSGTKVERIPTPDGGQEVIAARFVQPSTALRECESHKIRLMPPQFYLVTTLASILQGPVNTPEQRHKVHGLSTGAFGRLVINPMPLRQGAPEGWSVLTYEGDEARGGKAGRLHRSLVKFAPGNTVTDVVLQRNFDIYTEIEDLVAAKNAKL</sequence>
<evidence type="ECO:0000313" key="2">
    <source>
        <dbReference type="Proteomes" id="UP001148662"/>
    </source>
</evidence>
<dbReference type="Proteomes" id="UP001148662">
    <property type="component" value="Unassembled WGS sequence"/>
</dbReference>
<evidence type="ECO:0000313" key="1">
    <source>
        <dbReference type="EMBL" id="KAJ3528975.1"/>
    </source>
</evidence>
<proteinExistence type="predicted"/>